<dbReference type="Gene3D" id="2.40.37.10">
    <property type="entry name" value="Lyase, Ornithine Decarboxylase, Chain A, domain 1"/>
    <property type="match status" value="1"/>
</dbReference>
<evidence type="ECO:0000256" key="4">
    <source>
        <dbReference type="ARBA" id="ARBA00023239"/>
    </source>
</evidence>
<feature type="active site" description="Proton donor" evidence="8">
    <location>
        <position position="338"/>
    </location>
</feature>
<keyword evidence="11" id="KW-1185">Reference proteome</keyword>
<dbReference type="OrthoDB" id="9802147at2"/>
<dbReference type="SUPFAM" id="SSF51419">
    <property type="entry name" value="PLP-binding barrel"/>
    <property type="match status" value="1"/>
</dbReference>
<dbReference type="InterPro" id="IPR022644">
    <property type="entry name" value="De-COase2_N"/>
</dbReference>
<comment type="catalytic activity">
    <reaction evidence="7">
        <text>L-ornithine + H(+) = putrescine + CO2</text>
        <dbReference type="Rhea" id="RHEA:22964"/>
        <dbReference type="ChEBI" id="CHEBI:15378"/>
        <dbReference type="ChEBI" id="CHEBI:16526"/>
        <dbReference type="ChEBI" id="CHEBI:46911"/>
        <dbReference type="ChEBI" id="CHEBI:326268"/>
        <dbReference type="EC" id="4.1.1.17"/>
    </reaction>
</comment>
<evidence type="ECO:0000259" key="9">
    <source>
        <dbReference type="Pfam" id="PF02784"/>
    </source>
</evidence>
<dbReference type="InterPro" id="IPR002433">
    <property type="entry name" value="Orn_de-COase"/>
</dbReference>
<dbReference type="Gene3D" id="3.20.20.10">
    <property type="entry name" value="Alanine racemase"/>
    <property type="match status" value="1"/>
</dbReference>
<evidence type="ECO:0000256" key="7">
    <source>
        <dbReference type="ARBA" id="ARBA00049127"/>
    </source>
</evidence>
<evidence type="ECO:0000256" key="2">
    <source>
        <dbReference type="ARBA" id="ARBA00008872"/>
    </source>
</evidence>
<comment type="cofactor">
    <cofactor evidence="1 8">
        <name>pyridoxal 5'-phosphate</name>
        <dbReference type="ChEBI" id="CHEBI:597326"/>
    </cofactor>
</comment>
<sequence length="396" mass="42797">MAGSVANAFDRPETANFYRNAAEITGQLKPAEPLYLFCPSVLAARAACYLQQFPGTISYAVKANPEQRVLETLAAAGLQNYDVASLDEVRRVSEYCPGATLHFNNPIKAEDAVAEAYLRFGVRSFAVDEMSELAKIRRCTGGDPDVIYTVRFKLDHASAAYDFGSKFGADTATAVQLLQAVKSLGARAAVTFHPGSQCTDPGMYERYLQAAAGIIAEAGVAVEFVNVGGGFPEHYAGTALPPLEEYFAAISRARDSYFTGPVKLMCEPGRGIVASCVSLLTRVIHVRNCGKNLFVNDGVYGGMQEQSLVDITLPVRVWREGRILHTPDSDYHVFGPTCDPVDRLSRATAMPQGIRTGDYIEFGLLGAYGSATTTRFNGFNSSTYVNVLEATPFVPC</sequence>
<dbReference type="Pfam" id="PF02784">
    <property type="entry name" value="Orn_Arg_deC_N"/>
    <property type="match status" value="1"/>
</dbReference>
<dbReference type="PROSITE" id="PS00878">
    <property type="entry name" value="ODR_DC_2_1"/>
    <property type="match status" value="1"/>
</dbReference>
<dbReference type="InterPro" id="IPR029066">
    <property type="entry name" value="PLP-binding_barrel"/>
</dbReference>
<dbReference type="AlphaFoldDB" id="A0A3L7E363"/>
<dbReference type="InterPro" id="IPR022653">
    <property type="entry name" value="De-COase2_pyr-phos_BS"/>
</dbReference>
<dbReference type="GO" id="GO:0033387">
    <property type="term" value="P:putrescine biosynthetic process from arginine, via ornithine"/>
    <property type="evidence" value="ECO:0007669"/>
    <property type="project" value="TreeGrafter"/>
</dbReference>
<gene>
    <name evidence="10" type="ORF">DWB85_05085</name>
</gene>
<dbReference type="PANTHER" id="PTHR11482">
    <property type="entry name" value="ARGININE/DIAMINOPIMELATE/ORNITHINE DECARBOXYLASE"/>
    <property type="match status" value="1"/>
</dbReference>
<evidence type="ECO:0000256" key="6">
    <source>
        <dbReference type="ARBA" id="ARBA00034138"/>
    </source>
</evidence>
<evidence type="ECO:0000256" key="1">
    <source>
        <dbReference type="ARBA" id="ARBA00001933"/>
    </source>
</evidence>
<keyword evidence="4" id="KW-0456">Lyase</keyword>
<accession>A0A3L7E363</accession>
<evidence type="ECO:0000313" key="10">
    <source>
        <dbReference type="EMBL" id="RLQ22821.1"/>
    </source>
</evidence>
<evidence type="ECO:0000256" key="8">
    <source>
        <dbReference type="PIRSR" id="PIRSR600183-50"/>
    </source>
</evidence>
<comment type="similarity">
    <text evidence="2">Belongs to the Orn/Lys/Arg decarboxylase class-II family.</text>
</comment>
<reference evidence="10 11" key="1">
    <citation type="submission" date="2018-07" db="EMBL/GenBank/DDBJ databases">
        <title>Halioglobus sp. genome submission.</title>
        <authorList>
            <person name="Ye M.-Q."/>
            <person name="Du Z.-J."/>
        </authorList>
    </citation>
    <scope>NUCLEOTIDE SEQUENCE [LARGE SCALE GENOMIC DNA]</scope>
    <source>
        <strain evidence="10 11">U0301</strain>
    </source>
</reference>
<dbReference type="EC" id="4.1.1.17" evidence="6"/>
<dbReference type="GO" id="GO:0005737">
    <property type="term" value="C:cytoplasm"/>
    <property type="evidence" value="ECO:0007669"/>
    <property type="project" value="TreeGrafter"/>
</dbReference>
<dbReference type="PRINTS" id="PR01179">
    <property type="entry name" value="ODADCRBXLASE"/>
</dbReference>
<dbReference type="Proteomes" id="UP000265509">
    <property type="component" value="Unassembled WGS sequence"/>
</dbReference>
<dbReference type="EMBL" id="QRAN01000004">
    <property type="protein sequence ID" value="RLQ22821.1"/>
    <property type="molecule type" value="Genomic_DNA"/>
</dbReference>
<dbReference type="InterPro" id="IPR009006">
    <property type="entry name" value="Ala_racemase/Decarboxylase_C"/>
</dbReference>
<evidence type="ECO:0000256" key="3">
    <source>
        <dbReference type="ARBA" id="ARBA00022898"/>
    </source>
</evidence>
<name>A0A3L7E363_9GAMM</name>
<evidence type="ECO:0000313" key="11">
    <source>
        <dbReference type="Proteomes" id="UP000265509"/>
    </source>
</evidence>
<organism evidence="10 11">
    <name type="scientific">Seongchinamella sediminis</name>
    <dbReference type="NCBI Taxonomy" id="2283635"/>
    <lineage>
        <taxon>Bacteria</taxon>
        <taxon>Pseudomonadati</taxon>
        <taxon>Pseudomonadota</taxon>
        <taxon>Gammaproteobacteria</taxon>
        <taxon>Cellvibrionales</taxon>
        <taxon>Halieaceae</taxon>
        <taxon>Seongchinamella</taxon>
    </lineage>
</organism>
<keyword evidence="3 8" id="KW-0663">Pyridoxal phosphate</keyword>
<evidence type="ECO:0000256" key="5">
    <source>
        <dbReference type="ARBA" id="ARBA00034115"/>
    </source>
</evidence>
<dbReference type="InterPro" id="IPR000183">
    <property type="entry name" value="Orn/DAP/Arg_de-COase"/>
</dbReference>
<dbReference type="GO" id="GO:0004586">
    <property type="term" value="F:ornithine decarboxylase activity"/>
    <property type="evidence" value="ECO:0007669"/>
    <property type="project" value="UniProtKB-EC"/>
</dbReference>
<dbReference type="SUPFAM" id="SSF50621">
    <property type="entry name" value="Alanine racemase C-terminal domain-like"/>
    <property type="match status" value="1"/>
</dbReference>
<comment type="pathway">
    <text evidence="5">Amine and polyamine biosynthesis; putrescine biosynthesis via L-ornithine pathway; putrescine from L-ornithine: step 1/1.</text>
</comment>
<proteinExistence type="inferred from homology"/>
<feature type="modified residue" description="N6-(pyridoxal phosphate)lysine" evidence="8">
    <location>
        <position position="62"/>
    </location>
</feature>
<dbReference type="PANTHER" id="PTHR11482:SF6">
    <property type="entry name" value="ORNITHINE DECARBOXYLASE 1-RELATED"/>
    <property type="match status" value="1"/>
</dbReference>
<dbReference type="RefSeq" id="WP_117953127.1">
    <property type="nucleotide sequence ID" value="NZ_QRAN01000004.1"/>
</dbReference>
<feature type="domain" description="Orn/DAP/Arg decarboxylase 2 N-terminal" evidence="9">
    <location>
        <begin position="45"/>
        <end position="274"/>
    </location>
</feature>
<comment type="caution">
    <text evidence="10">The sequence shown here is derived from an EMBL/GenBank/DDBJ whole genome shotgun (WGS) entry which is preliminary data.</text>
</comment>
<protein>
    <recommendedName>
        <fullName evidence="6">ornithine decarboxylase</fullName>
        <ecNumber evidence="6">4.1.1.17</ecNumber>
    </recommendedName>
</protein>